<comment type="caution">
    <text evidence="8">The sequence shown here is derived from an EMBL/GenBank/DDBJ whole genome shotgun (WGS) entry which is preliminary data.</text>
</comment>
<dbReference type="GO" id="GO:0012505">
    <property type="term" value="C:endomembrane system"/>
    <property type="evidence" value="ECO:0007669"/>
    <property type="project" value="UniProtKB-SubCell"/>
</dbReference>
<comment type="subcellular location">
    <subcellularLocation>
        <location evidence="1">Endomembrane system</location>
        <topology evidence="1">Multi-pass membrane protein</topology>
    </subcellularLocation>
</comment>
<organism evidence="8 9">
    <name type="scientific">Lachnellula cervina</name>
    <dbReference type="NCBI Taxonomy" id="1316786"/>
    <lineage>
        <taxon>Eukaryota</taxon>
        <taxon>Fungi</taxon>
        <taxon>Dikarya</taxon>
        <taxon>Ascomycota</taxon>
        <taxon>Pezizomycotina</taxon>
        <taxon>Leotiomycetes</taxon>
        <taxon>Helotiales</taxon>
        <taxon>Lachnaceae</taxon>
        <taxon>Lachnellula</taxon>
    </lineage>
</organism>
<evidence type="ECO:0008006" key="10">
    <source>
        <dbReference type="Google" id="ProtNLM"/>
    </source>
</evidence>
<evidence type="ECO:0000256" key="2">
    <source>
        <dbReference type="ARBA" id="ARBA00008335"/>
    </source>
</evidence>
<feature type="transmembrane region" description="Helical" evidence="7">
    <location>
        <begin position="7"/>
        <end position="28"/>
    </location>
</feature>
<evidence type="ECO:0000256" key="4">
    <source>
        <dbReference type="ARBA" id="ARBA00022692"/>
    </source>
</evidence>
<dbReference type="SUPFAM" id="SSF103473">
    <property type="entry name" value="MFS general substrate transporter"/>
    <property type="match status" value="1"/>
</dbReference>
<dbReference type="Proteomes" id="UP000481288">
    <property type="component" value="Unassembled WGS sequence"/>
</dbReference>
<keyword evidence="5 7" id="KW-1133">Transmembrane helix</keyword>
<reference evidence="8 9" key="1">
    <citation type="submission" date="2018-05" db="EMBL/GenBank/DDBJ databases">
        <title>Whole genome sequencing for identification of molecular markers to develop diagnostic detection tools for the regulated plant pathogen Lachnellula willkommii.</title>
        <authorList>
            <person name="Giroux E."/>
            <person name="Bilodeau G."/>
        </authorList>
    </citation>
    <scope>NUCLEOTIDE SEQUENCE [LARGE SCALE GENOMIC DNA]</scope>
    <source>
        <strain evidence="8 9">CBS 625.97</strain>
    </source>
</reference>
<dbReference type="GO" id="GO:0016020">
    <property type="term" value="C:membrane"/>
    <property type="evidence" value="ECO:0007669"/>
    <property type="project" value="TreeGrafter"/>
</dbReference>
<dbReference type="InterPro" id="IPR051788">
    <property type="entry name" value="MFS_Transporter"/>
</dbReference>
<evidence type="ECO:0000313" key="8">
    <source>
        <dbReference type="EMBL" id="TVY59056.1"/>
    </source>
</evidence>
<evidence type="ECO:0000256" key="6">
    <source>
        <dbReference type="ARBA" id="ARBA00023136"/>
    </source>
</evidence>
<name>A0A7D8Z4L0_9HELO</name>
<evidence type="ECO:0000256" key="7">
    <source>
        <dbReference type="SAM" id="Phobius"/>
    </source>
</evidence>
<protein>
    <recommendedName>
        <fullName evidence="10">Bypass of stop codon protein 6</fullName>
    </recommendedName>
</protein>
<keyword evidence="6 7" id="KW-0472">Membrane</keyword>
<dbReference type="EMBL" id="QGMG01000015">
    <property type="protein sequence ID" value="TVY59056.1"/>
    <property type="molecule type" value="Genomic_DNA"/>
</dbReference>
<keyword evidence="4 7" id="KW-0812">Transmembrane</keyword>
<keyword evidence="3" id="KW-0813">Transport</keyword>
<dbReference type="Gene3D" id="1.20.1250.20">
    <property type="entry name" value="MFS general substrate transporter like domains"/>
    <property type="match status" value="1"/>
</dbReference>
<dbReference type="AlphaFoldDB" id="A0A7D8Z4L0"/>
<evidence type="ECO:0000313" key="9">
    <source>
        <dbReference type="Proteomes" id="UP000481288"/>
    </source>
</evidence>
<dbReference type="InterPro" id="IPR036259">
    <property type="entry name" value="MFS_trans_sf"/>
</dbReference>
<keyword evidence="9" id="KW-1185">Reference proteome</keyword>
<feature type="transmembrane region" description="Helical" evidence="7">
    <location>
        <begin position="40"/>
        <end position="59"/>
    </location>
</feature>
<dbReference type="PANTHER" id="PTHR23514:SF3">
    <property type="entry name" value="BYPASS OF STOP CODON PROTEIN 6"/>
    <property type="match status" value="1"/>
</dbReference>
<proteinExistence type="inferred from homology"/>
<accession>A0A7D8Z4L0</accession>
<sequence length="143" mass="15789">MENANELLGLLHGAYGAGGTISPLIATAMVTKGDWPWYTFYYMMAGLAVIELLVCTLSFRKASGAIHRAASARNDSGGGSTTKEALENHITWICAFFLLCYVGVEVALGGVCNFLEHFLSHADKFFRVFNYSRAPRCLWIEQR</sequence>
<evidence type="ECO:0000256" key="5">
    <source>
        <dbReference type="ARBA" id="ARBA00022989"/>
    </source>
</evidence>
<dbReference type="OrthoDB" id="3541836at2759"/>
<comment type="similarity">
    <text evidence="2">Belongs to the major facilitator superfamily.</text>
</comment>
<gene>
    <name evidence="8" type="ORF">LCER1_G000379</name>
</gene>
<dbReference type="PANTHER" id="PTHR23514">
    <property type="entry name" value="BYPASS OF STOP CODON PROTEIN 6"/>
    <property type="match status" value="1"/>
</dbReference>
<evidence type="ECO:0000256" key="1">
    <source>
        <dbReference type="ARBA" id="ARBA00004127"/>
    </source>
</evidence>
<evidence type="ECO:0000256" key="3">
    <source>
        <dbReference type="ARBA" id="ARBA00022448"/>
    </source>
</evidence>